<name>A0A9D4TWZ0_CHLVU</name>
<dbReference type="SUPFAM" id="SSF51905">
    <property type="entry name" value="FAD/NAD(P)-binding domain"/>
    <property type="match status" value="1"/>
</dbReference>
<evidence type="ECO:0000259" key="2">
    <source>
        <dbReference type="Pfam" id="PF01593"/>
    </source>
</evidence>
<feature type="domain" description="Amine oxidase" evidence="2">
    <location>
        <begin position="21"/>
        <end position="302"/>
    </location>
</feature>
<gene>
    <name evidence="3" type="ORF">D9Q98_006118</name>
</gene>
<dbReference type="InterPro" id="IPR036188">
    <property type="entry name" value="FAD/NAD-bd_sf"/>
</dbReference>
<dbReference type="Pfam" id="PF01593">
    <property type="entry name" value="Amino_oxidase"/>
    <property type="match status" value="1"/>
</dbReference>
<organism evidence="3 4">
    <name type="scientific">Chlorella vulgaris</name>
    <name type="common">Green alga</name>
    <dbReference type="NCBI Taxonomy" id="3077"/>
    <lineage>
        <taxon>Eukaryota</taxon>
        <taxon>Viridiplantae</taxon>
        <taxon>Chlorophyta</taxon>
        <taxon>core chlorophytes</taxon>
        <taxon>Trebouxiophyceae</taxon>
        <taxon>Chlorellales</taxon>
        <taxon>Chlorellaceae</taxon>
        <taxon>Chlorella clade</taxon>
        <taxon>Chlorella</taxon>
    </lineage>
</organism>
<dbReference type="PANTHER" id="PTHR43734:SF1">
    <property type="entry name" value="PHYTOENE DESATURASE"/>
    <property type="match status" value="1"/>
</dbReference>
<reference evidence="3" key="1">
    <citation type="journal article" date="2019" name="Plant J.">
        <title>Chlorella vulgaris genome assembly and annotation reveals the molecular basis for metabolic acclimation to high light conditions.</title>
        <authorList>
            <person name="Cecchin M."/>
            <person name="Marcolungo L."/>
            <person name="Rossato M."/>
            <person name="Girolomoni L."/>
            <person name="Cosentino E."/>
            <person name="Cuine S."/>
            <person name="Li-Beisson Y."/>
            <person name="Delledonne M."/>
            <person name="Ballottari M."/>
        </authorList>
    </citation>
    <scope>NUCLEOTIDE SEQUENCE</scope>
    <source>
        <strain evidence="3">211/11P</strain>
    </source>
</reference>
<protein>
    <recommendedName>
        <fullName evidence="2">Amine oxidase domain-containing protein</fullName>
    </recommendedName>
</protein>
<evidence type="ECO:0000313" key="4">
    <source>
        <dbReference type="Proteomes" id="UP001055712"/>
    </source>
</evidence>
<dbReference type="GO" id="GO:0016491">
    <property type="term" value="F:oxidoreductase activity"/>
    <property type="evidence" value="ECO:0007669"/>
    <property type="project" value="InterPro"/>
</dbReference>
<dbReference type="Gene3D" id="3.50.50.60">
    <property type="entry name" value="FAD/NAD(P)-binding domain"/>
    <property type="match status" value="2"/>
</dbReference>
<dbReference type="AlphaFoldDB" id="A0A9D4TWZ0"/>
<reference evidence="3" key="2">
    <citation type="submission" date="2020-11" db="EMBL/GenBank/DDBJ databases">
        <authorList>
            <person name="Cecchin M."/>
            <person name="Marcolungo L."/>
            <person name="Rossato M."/>
            <person name="Girolomoni L."/>
            <person name="Cosentino E."/>
            <person name="Cuine S."/>
            <person name="Li-Beisson Y."/>
            <person name="Delledonne M."/>
            <person name="Ballottari M."/>
        </authorList>
    </citation>
    <scope>NUCLEOTIDE SEQUENCE</scope>
    <source>
        <strain evidence="3">211/11P</strain>
        <tissue evidence="3">Whole cell</tissue>
    </source>
</reference>
<proteinExistence type="predicted"/>
<comment type="caution">
    <text evidence="3">The sequence shown here is derived from an EMBL/GenBank/DDBJ whole genome shotgun (WGS) entry which is preliminary data.</text>
</comment>
<dbReference type="InterPro" id="IPR002937">
    <property type="entry name" value="Amino_oxidase"/>
</dbReference>
<dbReference type="OrthoDB" id="7777654at2759"/>
<dbReference type="EMBL" id="SIDB01000002">
    <property type="protein sequence ID" value="KAI3436703.1"/>
    <property type="molecule type" value="Genomic_DNA"/>
</dbReference>
<dbReference type="Proteomes" id="UP001055712">
    <property type="component" value="Unassembled WGS sequence"/>
</dbReference>
<feature type="compositionally biased region" description="Low complexity" evidence="1">
    <location>
        <begin position="307"/>
        <end position="339"/>
    </location>
</feature>
<feature type="region of interest" description="Disordered" evidence="1">
    <location>
        <begin position="307"/>
        <end position="341"/>
    </location>
</feature>
<evidence type="ECO:0000256" key="1">
    <source>
        <dbReference type="SAM" id="MobiDB-lite"/>
    </source>
</evidence>
<accession>A0A9D4TWZ0</accession>
<evidence type="ECO:0000313" key="3">
    <source>
        <dbReference type="EMBL" id="KAI3436703.1"/>
    </source>
</evidence>
<sequence>MLTAQTCGAGTKAIVIGGGAGGLAVAGRLARAGLDVHVIEKNEEVGGRVQSVASPNGTFRHDTGPSLLLFPDKYQEAFEGMGTSLQEQGIKLARVQPAAYRVWFAGGGGHLDLLNDEAAMAAQLEAVEPGAADGYRRFLRMARNNLSMGVPHFIDREFSDLASARGLQDLIPFLPKLNVLDLLGQHDWRLQQFFKDQRLRAMFTFQDLYVGLTPYSAPAVFGLLAGTELTDGVWYPLGGFGQIRDGLRRAAEACGVRVTTGVEVKAMTTDAVGSRVTGVVLADGTRLAADLIVCNRDLAAAYDLLSSDSSSSDIGNSGSSSSSGGGTSVAPSPSPAAAAYGQQQHERLGKLKYSSGVIAYNWCLGKQVHGLLHHNVFLSEQWRQSWHPAAHPNNLVEHPNFYVHVPSRTDPSAAPPGCDSVMVLLPVANQQQLGGTDYAALVTEGRQRILTTFADAGLGDVGASIQHEHVIAPPDWEQRYGLRHGAAFGLAHGLDQLSIFRPANKDRRVAGLYFVGASTRPGNGVPLCLIGAKLTAARVLKDLQAAAVIRNFEHCGTSIGSATRFCQLIGGGGGGGSQRASARSSGSNGGHLACPAEALPGRC</sequence>
<keyword evidence="4" id="KW-1185">Reference proteome</keyword>
<dbReference type="PANTHER" id="PTHR43734">
    <property type="entry name" value="PHYTOENE DESATURASE"/>
    <property type="match status" value="1"/>
</dbReference>